<organism evidence="2">
    <name type="scientific">marine sediment metagenome</name>
    <dbReference type="NCBI Taxonomy" id="412755"/>
    <lineage>
        <taxon>unclassified sequences</taxon>
        <taxon>metagenomes</taxon>
        <taxon>ecological metagenomes</taxon>
    </lineage>
</organism>
<dbReference type="EMBL" id="BARW01003137">
    <property type="protein sequence ID" value="GAI63803.1"/>
    <property type="molecule type" value="Genomic_DNA"/>
</dbReference>
<dbReference type="Gene3D" id="1.10.8.10">
    <property type="entry name" value="DNA helicase RuvA subunit, C-terminal domain"/>
    <property type="match status" value="1"/>
</dbReference>
<dbReference type="Gene3D" id="2.20.70.30">
    <property type="entry name" value="Nascent polypeptide-associated complex domain"/>
    <property type="match status" value="1"/>
</dbReference>
<evidence type="ECO:0000259" key="1">
    <source>
        <dbReference type="Pfam" id="PF01849"/>
    </source>
</evidence>
<dbReference type="InterPro" id="IPR038187">
    <property type="entry name" value="NAC_A/B_dom_sf"/>
</dbReference>
<evidence type="ECO:0000313" key="2">
    <source>
        <dbReference type="EMBL" id="GAI63803.1"/>
    </source>
</evidence>
<dbReference type="AlphaFoldDB" id="X1Q6E5"/>
<dbReference type="Pfam" id="PF01849">
    <property type="entry name" value="NAC"/>
    <property type="match status" value="1"/>
</dbReference>
<sequence length="114" mass="12672">MDQINATRVIIEGVEKTLIIDQPEVVLMKQMGQEIYQIIGEAQEYSPEDVLIGEKEDVETTELVEESETKLIITENDIMLVAAQANANKEEANAALIDSEGDIAKAILFLKNRP</sequence>
<gene>
    <name evidence="2" type="ORF">S12H4_08201</name>
</gene>
<proteinExistence type="predicted"/>
<dbReference type="InterPro" id="IPR002715">
    <property type="entry name" value="Nas_poly-pep-assoc_cplx_dom"/>
</dbReference>
<reference evidence="2" key="1">
    <citation type="journal article" date="2014" name="Front. Microbiol.">
        <title>High frequency of phylogenetically diverse reductive dehalogenase-homologous genes in deep subseafloor sedimentary metagenomes.</title>
        <authorList>
            <person name="Kawai M."/>
            <person name="Futagami T."/>
            <person name="Toyoda A."/>
            <person name="Takaki Y."/>
            <person name="Nishi S."/>
            <person name="Hori S."/>
            <person name="Arai W."/>
            <person name="Tsubouchi T."/>
            <person name="Morono Y."/>
            <person name="Uchiyama I."/>
            <person name="Ito T."/>
            <person name="Fujiyama A."/>
            <person name="Inagaki F."/>
            <person name="Takami H."/>
        </authorList>
    </citation>
    <scope>NUCLEOTIDE SEQUENCE</scope>
    <source>
        <strain evidence="2">Expedition CK06-06</strain>
    </source>
</reference>
<protein>
    <recommendedName>
        <fullName evidence="1">NAC-A/B domain-containing protein</fullName>
    </recommendedName>
</protein>
<comment type="caution">
    <text evidence="2">The sequence shown here is derived from an EMBL/GenBank/DDBJ whole genome shotgun (WGS) entry which is preliminary data.</text>
</comment>
<accession>X1Q6E5</accession>
<feature type="domain" description="NAC-A/B" evidence="1">
    <location>
        <begin position="3"/>
        <end position="44"/>
    </location>
</feature>
<name>X1Q6E5_9ZZZZ</name>